<feature type="domain" description="Peptidoglycan hydrolase PcsB coiled-coil" evidence="6">
    <location>
        <begin position="146"/>
        <end position="219"/>
    </location>
</feature>
<dbReference type="Proteomes" id="UP000285655">
    <property type="component" value="Unassembled WGS sequence"/>
</dbReference>
<dbReference type="InterPro" id="IPR050570">
    <property type="entry name" value="Cell_wall_metabolism_enzyme"/>
</dbReference>
<dbReference type="InterPro" id="IPR016047">
    <property type="entry name" value="M23ase_b-sheet_dom"/>
</dbReference>
<evidence type="ECO:0000256" key="2">
    <source>
        <dbReference type="SAM" id="Coils"/>
    </source>
</evidence>
<organism evidence="7 8">
    <name type="scientific">candidate division WS5 bacterium</name>
    <dbReference type="NCBI Taxonomy" id="2093353"/>
    <lineage>
        <taxon>Bacteria</taxon>
        <taxon>candidate division WS5</taxon>
    </lineage>
</organism>
<dbReference type="CDD" id="cd12797">
    <property type="entry name" value="M23_peptidase"/>
    <property type="match status" value="1"/>
</dbReference>
<comment type="caution">
    <text evidence="7">The sequence shown here is derived from an EMBL/GenBank/DDBJ whole genome shotgun (WGS) entry which is preliminary data.</text>
</comment>
<keyword evidence="4" id="KW-0812">Transmembrane</keyword>
<accession>A0A419DA01</accession>
<feature type="coiled-coil region" evidence="2">
    <location>
        <begin position="76"/>
        <end position="110"/>
    </location>
</feature>
<evidence type="ECO:0000259" key="5">
    <source>
        <dbReference type="Pfam" id="PF01551"/>
    </source>
</evidence>
<feature type="compositionally biased region" description="Low complexity" evidence="3">
    <location>
        <begin position="291"/>
        <end position="301"/>
    </location>
</feature>
<protein>
    <submittedName>
        <fullName evidence="7">Uncharacterized protein</fullName>
    </submittedName>
</protein>
<feature type="domain" description="M23ase beta-sheet core" evidence="5">
    <location>
        <begin position="350"/>
        <end position="439"/>
    </location>
</feature>
<dbReference type="Gene3D" id="2.70.70.10">
    <property type="entry name" value="Glucose Permease (Domain IIA)"/>
    <property type="match status" value="1"/>
</dbReference>
<dbReference type="SUPFAM" id="SSF51261">
    <property type="entry name" value="Duplicated hybrid motif"/>
    <property type="match status" value="1"/>
</dbReference>
<evidence type="ECO:0000256" key="4">
    <source>
        <dbReference type="SAM" id="Phobius"/>
    </source>
</evidence>
<dbReference type="Pfam" id="PF01551">
    <property type="entry name" value="Peptidase_M23"/>
    <property type="match status" value="1"/>
</dbReference>
<dbReference type="Pfam" id="PF24568">
    <property type="entry name" value="CC_PcsB"/>
    <property type="match status" value="1"/>
</dbReference>
<reference evidence="7 8" key="1">
    <citation type="journal article" date="2017" name="ISME J.">
        <title>Energy and carbon metabolisms in a deep terrestrial subsurface fluid microbial community.</title>
        <authorList>
            <person name="Momper L."/>
            <person name="Jungbluth S.P."/>
            <person name="Lee M.D."/>
            <person name="Amend J.P."/>
        </authorList>
    </citation>
    <scope>NUCLEOTIDE SEQUENCE [LARGE SCALE GENOMIC DNA]</scope>
    <source>
        <strain evidence="7">SURF_29</strain>
    </source>
</reference>
<feature type="transmembrane region" description="Helical" evidence="4">
    <location>
        <begin position="47"/>
        <end position="65"/>
    </location>
</feature>
<evidence type="ECO:0000256" key="3">
    <source>
        <dbReference type="SAM" id="MobiDB-lite"/>
    </source>
</evidence>
<evidence type="ECO:0000259" key="6">
    <source>
        <dbReference type="Pfam" id="PF24568"/>
    </source>
</evidence>
<keyword evidence="2" id="KW-0175">Coiled coil</keyword>
<feature type="region of interest" description="Disordered" evidence="3">
    <location>
        <begin position="289"/>
        <end position="318"/>
    </location>
</feature>
<dbReference type="AlphaFoldDB" id="A0A419DA01"/>
<keyword evidence="1" id="KW-0732">Signal</keyword>
<dbReference type="Gene3D" id="6.10.250.3150">
    <property type="match status" value="1"/>
</dbReference>
<keyword evidence="4" id="KW-0472">Membrane</keyword>
<keyword evidence="4" id="KW-1133">Transmembrane helix</keyword>
<feature type="coiled-coil region" evidence="2">
    <location>
        <begin position="195"/>
        <end position="250"/>
    </location>
</feature>
<evidence type="ECO:0000313" key="8">
    <source>
        <dbReference type="Proteomes" id="UP000285655"/>
    </source>
</evidence>
<sequence>MIFKIKNQKSKIKKLATRAKKAGQAKTKTNPITLLNRDSRLRGNDVGGFRAVCIVALFLMAIIFIPQNPNLFAQSVNDLQDQRDSLDSNIDNLNENITQKKKEASTLSDEIAVFDNQIGDIQAKINSTQGQIGSLDTQVNDINSQISKSEEKIKIQKESLNEYLKVIYEDSNTSTIELIASSNSFSDFVDKAEYNLTMQEKIKETMGEIKKLKSDLENKKNDIEKKKKEIEGLKNQQVSQRQELDAQKAAKDRLLKTTKGQEAGYQESLNQELKKQADLDAQIQTILNAQNTTPSTPNNGTGNDGGTPPTPPSSSGYMWPFPGYSQGMLVPGVNYIPFGDTVYYFPGISHTGIDIYGSSIMSASNGTVSFAGWCGGYGNCAMISNGNHLVIYGHMSSLGVSTGQSVSMGQYIGQEGSTGWSTGAHLHFEIRVNGYPVNPLNYLP</sequence>
<dbReference type="PANTHER" id="PTHR21666:SF270">
    <property type="entry name" value="MUREIN HYDROLASE ACTIVATOR ENVC"/>
    <property type="match status" value="1"/>
</dbReference>
<dbReference type="GO" id="GO:0004222">
    <property type="term" value="F:metalloendopeptidase activity"/>
    <property type="evidence" value="ECO:0007669"/>
    <property type="project" value="TreeGrafter"/>
</dbReference>
<evidence type="ECO:0000256" key="1">
    <source>
        <dbReference type="ARBA" id="ARBA00022729"/>
    </source>
</evidence>
<dbReference type="EMBL" id="QZJW01000055">
    <property type="protein sequence ID" value="RJO59951.1"/>
    <property type="molecule type" value="Genomic_DNA"/>
</dbReference>
<dbReference type="InterPro" id="IPR011055">
    <property type="entry name" value="Dup_hybrid_motif"/>
</dbReference>
<proteinExistence type="predicted"/>
<name>A0A419DA01_9BACT</name>
<dbReference type="InterPro" id="IPR057309">
    <property type="entry name" value="PcsB_CC"/>
</dbReference>
<gene>
    <name evidence="7" type="ORF">C4544_06285</name>
</gene>
<evidence type="ECO:0000313" key="7">
    <source>
        <dbReference type="EMBL" id="RJO59951.1"/>
    </source>
</evidence>
<dbReference type="PANTHER" id="PTHR21666">
    <property type="entry name" value="PEPTIDASE-RELATED"/>
    <property type="match status" value="1"/>
</dbReference>